<keyword evidence="3" id="KW-0233">DNA recombination</keyword>
<comment type="caution">
    <text evidence="7">The sequence shown here is derived from an EMBL/GenBank/DDBJ whole genome shotgun (WGS) entry which is preliminary data.</text>
</comment>
<dbReference type="InterPro" id="IPR002104">
    <property type="entry name" value="Integrase_catalytic"/>
</dbReference>
<name>A0ABV3QP69_9GAMM</name>
<accession>A0ABV3QP69</accession>
<gene>
    <name evidence="7" type="ORF">ABQJ56_09010</name>
</gene>
<evidence type="ECO:0000256" key="1">
    <source>
        <dbReference type="ARBA" id="ARBA00022908"/>
    </source>
</evidence>
<dbReference type="SUPFAM" id="SSF56349">
    <property type="entry name" value="DNA breaking-rejoining enzymes"/>
    <property type="match status" value="1"/>
</dbReference>
<dbReference type="PANTHER" id="PTHR34605">
    <property type="entry name" value="PHAGE_INTEGRASE DOMAIN-CONTAINING PROTEIN"/>
    <property type="match status" value="1"/>
</dbReference>
<keyword evidence="8" id="KW-1185">Reference proteome</keyword>
<sequence length="428" mass="46783">MTSHSLDTYLEAAQRENTQRSYASAVRHFEVSWGGLLPATADTVAQYLAAHATTLSINTLRQRLAALSQWHQTHGFADPTTAARVKQALKGIQALHPAREKRAAPLQLTAVARVSDWLDAAVAAADQRGDRAAALRARRDRAMLLLGFWRGFRVDELVGLHSEHVTAVPGHGMTCFLGRSKTDRQLVGTTYRVPALSRWCPVAATLDWIAMAGLTEGPLFRGVTRTGGIRSGALHPNSVVPLLRRLFVRAGLASPESYSGHSLRRGFAGWASANGWDVRALMEYVGWKDMHSAMRYIDAPDAFGQQRIETALASMSAPGSPPASLPPPASQSAAAVTLMLTLRLTPRRAGRSVAKARKTIETLCLSPHRGVAVNPERTRYRLQVEATDDLDLDEVASALIEDLYRIADNHDLHLDASLHDEAAERHWN</sequence>
<dbReference type="InterPro" id="IPR044068">
    <property type="entry name" value="CB"/>
</dbReference>
<proteinExistence type="predicted"/>
<dbReference type="CDD" id="cd00799">
    <property type="entry name" value="INT_Cre_C"/>
    <property type="match status" value="1"/>
</dbReference>
<dbReference type="Proteomes" id="UP001556170">
    <property type="component" value="Unassembled WGS sequence"/>
</dbReference>
<dbReference type="InterPro" id="IPR011010">
    <property type="entry name" value="DNA_brk_join_enz"/>
</dbReference>
<keyword evidence="1" id="KW-0229">DNA integration</keyword>
<evidence type="ECO:0000256" key="4">
    <source>
        <dbReference type="PROSITE-ProRule" id="PRU01248"/>
    </source>
</evidence>
<dbReference type="SUPFAM" id="SSF47823">
    <property type="entry name" value="lambda integrase-like, N-terminal domain"/>
    <property type="match status" value="1"/>
</dbReference>
<dbReference type="Pfam" id="PF00589">
    <property type="entry name" value="Phage_integrase"/>
    <property type="match status" value="1"/>
</dbReference>
<evidence type="ECO:0000259" key="5">
    <source>
        <dbReference type="PROSITE" id="PS51898"/>
    </source>
</evidence>
<feature type="domain" description="Tyr recombinase" evidence="5">
    <location>
        <begin position="103"/>
        <end position="310"/>
    </location>
</feature>
<organism evidence="7 8">
    <name type="scientific">Rhodanobacter geophilus</name>
    <dbReference type="NCBI Taxonomy" id="3162488"/>
    <lineage>
        <taxon>Bacteria</taxon>
        <taxon>Pseudomonadati</taxon>
        <taxon>Pseudomonadota</taxon>
        <taxon>Gammaproteobacteria</taxon>
        <taxon>Lysobacterales</taxon>
        <taxon>Rhodanobacteraceae</taxon>
        <taxon>Rhodanobacter</taxon>
    </lineage>
</organism>
<dbReference type="PROSITE" id="PS51900">
    <property type="entry name" value="CB"/>
    <property type="match status" value="1"/>
</dbReference>
<dbReference type="RefSeq" id="WP_367844679.1">
    <property type="nucleotide sequence ID" value="NZ_JBFOHL010000007.1"/>
</dbReference>
<evidence type="ECO:0000259" key="6">
    <source>
        <dbReference type="PROSITE" id="PS51900"/>
    </source>
</evidence>
<dbReference type="Gene3D" id="1.10.150.130">
    <property type="match status" value="1"/>
</dbReference>
<dbReference type="PANTHER" id="PTHR34605:SF4">
    <property type="entry name" value="DNA ADENINE METHYLTRANSFERASE"/>
    <property type="match status" value="1"/>
</dbReference>
<dbReference type="PROSITE" id="PS51898">
    <property type="entry name" value="TYR_RECOMBINASE"/>
    <property type="match status" value="1"/>
</dbReference>
<evidence type="ECO:0000313" key="8">
    <source>
        <dbReference type="Proteomes" id="UP001556170"/>
    </source>
</evidence>
<dbReference type="EMBL" id="JBFOHL010000007">
    <property type="protein sequence ID" value="MEW9624370.1"/>
    <property type="molecule type" value="Genomic_DNA"/>
</dbReference>
<feature type="domain" description="Core-binding (CB)" evidence="6">
    <location>
        <begin position="1"/>
        <end position="75"/>
    </location>
</feature>
<evidence type="ECO:0000313" key="7">
    <source>
        <dbReference type="EMBL" id="MEW9624370.1"/>
    </source>
</evidence>
<evidence type="ECO:0000256" key="2">
    <source>
        <dbReference type="ARBA" id="ARBA00023125"/>
    </source>
</evidence>
<dbReference type="Gene3D" id="1.10.443.10">
    <property type="entry name" value="Intergrase catalytic core"/>
    <property type="match status" value="1"/>
</dbReference>
<protein>
    <submittedName>
        <fullName evidence="7">Site-specific integrase</fullName>
    </submittedName>
</protein>
<dbReference type="InterPro" id="IPR010998">
    <property type="entry name" value="Integrase_recombinase_N"/>
</dbReference>
<reference evidence="7 8" key="1">
    <citation type="submission" date="2024-06" db="EMBL/GenBank/DDBJ databases">
        <authorList>
            <person name="Woo H."/>
        </authorList>
    </citation>
    <scope>NUCLEOTIDE SEQUENCE [LARGE SCALE GENOMIC DNA]</scope>
    <source>
        <strain evidence="7 8">S2-g</strain>
    </source>
</reference>
<dbReference type="InterPro" id="IPR052925">
    <property type="entry name" value="Phage_Integrase-like_Recomb"/>
</dbReference>
<keyword evidence="2 4" id="KW-0238">DNA-binding</keyword>
<evidence type="ECO:0000256" key="3">
    <source>
        <dbReference type="ARBA" id="ARBA00023172"/>
    </source>
</evidence>
<dbReference type="InterPro" id="IPR013762">
    <property type="entry name" value="Integrase-like_cat_sf"/>
</dbReference>